<name>A0A090FCW4_MESPL</name>
<reference evidence="2 3" key="1">
    <citation type="submission" date="2014-08" db="EMBL/GenBank/DDBJ databases">
        <authorList>
            <person name="Moulin Lionel"/>
        </authorList>
    </citation>
    <scope>NUCLEOTIDE SEQUENCE [LARGE SCALE GENOMIC DNA]</scope>
</reference>
<organism evidence="2 3">
    <name type="scientific">Mesorhizobium plurifarium</name>
    <dbReference type="NCBI Taxonomy" id="69974"/>
    <lineage>
        <taxon>Bacteria</taxon>
        <taxon>Pseudomonadati</taxon>
        <taxon>Pseudomonadota</taxon>
        <taxon>Alphaproteobacteria</taxon>
        <taxon>Hyphomicrobiales</taxon>
        <taxon>Phyllobacteriaceae</taxon>
        <taxon>Mesorhizobium</taxon>
    </lineage>
</organism>
<gene>
    <name evidence="2" type="ORF">MPLDJ20_260022</name>
</gene>
<accession>A0A090FCW4</accession>
<keyword evidence="1" id="KW-0812">Transmembrane</keyword>
<keyword evidence="1" id="KW-1133">Transmembrane helix</keyword>
<dbReference type="EMBL" id="CCNB01000019">
    <property type="protein sequence ID" value="CDX39496.1"/>
    <property type="molecule type" value="Genomic_DNA"/>
</dbReference>
<dbReference type="Pfam" id="PF06210">
    <property type="entry name" value="DUF1003"/>
    <property type="match status" value="1"/>
</dbReference>
<evidence type="ECO:0000256" key="1">
    <source>
        <dbReference type="SAM" id="Phobius"/>
    </source>
</evidence>
<evidence type="ECO:0000313" key="2">
    <source>
        <dbReference type="EMBL" id="CDX39496.1"/>
    </source>
</evidence>
<proteinExistence type="predicted"/>
<feature type="transmembrane region" description="Helical" evidence="1">
    <location>
        <begin position="92"/>
        <end position="113"/>
    </location>
</feature>
<keyword evidence="1" id="KW-0472">Membrane</keyword>
<dbReference type="GeneID" id="31891610"/>
<protein>
    <submittedName>
        <fullName evidence="2">Putative membrane protein</fullName>
    </submittedName>
</protein>
<evidence type="ECO:0000313" key="3">
    <source>
        <dbReference type="Proteomes" id="UP000046373"/>
    </source>
</evidence>
<sequence>MSLKPASKSMGYGTPTTPAAEGLAPALARNIEALVERRKRDAKTASFEERTAAAISRFAGSMPFVYIHLAFFGAWIALNLGVVSFIKPFDPSLVILAMFASVEAIFLSTFVLINQNRMAAEDDARADLDLQVSLLNEHETTKLIKLVEEIAKRLDVNTEADDELEELKRDVAPEAVLDKIEEMGEREMPT</sequence>
<dbReference type="Proteomes" id="UP000046373">
    <property type="component" value="Unassembled WGS sequence"/>
</dbReference>
<dbReference type="InterPro" id="IPR010406">
    <property type="entry name" value="DUF1003"/>
</dbReference>
<feature type="transmembrane region" description="Helical" evidence="1">
    <location>
        <begin position="64"/>
        <end position="86"/>
    </location>
</feature>
<dbReference type="AlphaFoldDB" id="A0A090FCW4"/>